<evidence type="ECO:0000313" key="2">
    <source>
        <dbReference type="Proteomes" id="UP000037288"/>
    </source>
</evidence>
<comment type="caution">
    <text evidence="1">The sequence shown here is derived from an EMBL/GenBank/DDBJ whole genome shotgun (WGS) entry which is preliminary data.</text>
</comment>
<dbReference type="Proteomes" id="UP000037288">
    <property type="component" value="Unassembled WGS sequence"/>
</dbReference>
<dbReference type="Pfam" id="PF18844">
    <property type="entry name" value="baeRF_family2"/>
    <property type="match status" value="1"/>
</dbReference>
<reference evidence="2" key="1">
    <citation type="submission" date="2015-07" db="EMBL/GenBank/DDBJ databases">
        <title>Draft genome sequence of Streptomyces sp. CMAA 1322, a bacterium isolated from Caatinga biome, from dry forest semiarid of Brazil.</title>
        <authorList>
            <person name="Santos S.N."/>
            <person name="Gacesa R."/>
            <person name="Taketani R.G."/>
            <person name="Long P.F."/>
            <person name="Melo I.S."/>
        </authorList>
    </citation>
    <scope>NUCLEOTIDE SEQUENCE [LARGE SCALE GENOMIC DNA]</scope>
    <source>
        <strain evidence="2">CMAA 1322</strain>
    </source>
</reference>
<dbReference type="OrthoDB" id="5179393at2"/>
<dbReference type="RefSeq" id="WP_049716073.1">
    <property type="nucleotide sequence ID" value="NZ_LFXA01000007.1"/>
</dbReference>
<dbReference type="PATRIC" id="fig|1678637.3.peg.2532"/>
<keyword evidence="2" id="KW-1185">Reference proteome</keyword>
<evidence type="ECO:0000313" key="1">
    <source>
        <dbReference type="EMBL" id="KNB52219.1"/>
    </source>
</evidence>
<gene>
    <name evidence="1" type="ORF">AC230_11730</name>
</gene>
<dbReference type="InterPro" id="IPR040701">
    <property type="entry name" value="Bact_RF_family2"/>
</dbReference>
<name>A0A0K9XFN5_9ACTN</name>
<protein>
    <recommendedName>
        <fullName evidence="3">Peptide chain release factor 1</fullName>
    </recommendedName>
</protein>
<dbReference type="EMBL" id="LFXA01000007">
    <property type="protein sequence ID" value="KNB52219.1"/>
    <property type="molecule type" value="Genomic_DNA"/>
</dbReference>
<organism evidence="1 2">
    <name type="scientific">Streptomyces caatingaensis</name>
    <dbReference type="NCBI Taxonomy" id="1678637"/>
    <lineage>
        <taxon>Bacteria</taxon>
        <taxon>Bacillati</taxon>
        <taxon>Actinomycetota</taxon>
        <taxon>Actinomycetes</taxon>
        <taxon>Kitasatosporales</taxon>
        <taxon>Streptomycetaceae</taxon>
        <taxon>Streptomyces</taxon>
    </lineage>
</organism>
<sequence>MRLSLLDRLYEQPGPWAAVYLDTSRDVADPERATALRWRHLRDDLVAGGADEATVEALADVVGADRAVAGRHGQALFAARGRLVLAGELPEPPPRDVARFGRLPHALPLAVQCAPDIPYAVVALELLAGGETEGPAEVVAAVENGRWPLSRVLPGPCEVHRVPAGAWRRAAPDLARQVEELAGRGDAEVVVVSAGAGAEEARGVLVNRLPRRVRETLVTVPGAAVAEEGRALLETGLLGLLAGRLNADDHRRLHRYGAQRDRRPRASEGLPAVVSALQRGLAEAVFVTAPPRIAARLWAGAEPPQIALTEEELRAFRAVDVREEAGEDALLWSVMGTGAELVVVPEELLSVPDGVGVLLRE</sequence>
<dbReference type="STRING" id="1678637.AC230_11730"/>
<dbReference type="AlphaFoldDB" id="A0A0K9XFN5"/>
<accession>A0A0K9XFN5</accession>
<evidence type="ECO:0008006" key="3">
    <source>
        <dbReference type="Google" id="ProtNLM"/>
    </source>
</evidence>
<proteinExistence type="predicted"/>